<evidence type="ECO:0000256" key="1">
    <source>
        <dbReference type="SAM" id="MobiDB-lite"/>
    </source>
</evidence>
<reference evidence="3" key="1">
    <citation type="journal article" date="2019" name="Int. J. Syst. Evol. Microbiol.">
        <title>The Global Catalogue of Microorganisms (GCM) 10K type strain sequencing project: providing services to taxonomists for standard genome sequencing and annotation.</title>
        <authorList>
            <consortium name="The Broad Institute Genomics Platform"/>
            <consortium name="The Broad Institute Genome Sequencing Center for Infectious Disease"/>
            <person name="Wu L."/>
            <person name="Ma J."/>
        </authorList>
    </citation>
    <scope>NUCLEOTIDE SEQUENCE [LARGE SCALE GENOMIC DNA]</scope>
    <source>
        <strain evidence="3">JCM 16908</strain>
    </source>
</reference>
<dbReference type="EMBL" id="BAAAZR010000044">
    <property type="protein sequence ID" value="GAA3840715.1"/>
    <property type="molecule type" value="Genomic_DNA"/>
</dbReference>
<evidence type="ECO:0000313" key="2">
    <source>
        <dbReference type="EMBL" id="GAA3840715.1"/>
    </source>
</evidence>
<gene>
    <name evidence="2" type="ORF">GCM10022226_74040</name>
</gene>
<comment type="caution">
    <text evidence="2">The sequence shown here is derived from an EMBL/GenBank/DDBJ whole genome shotgun (WGS) entry which is preliminary data.</text>
</comment>
<feature type="compositionally biased region" description="Low complexity" evidence="1">
    <location>
        <begin position="17"/>
        <end position="32"/>
    </location>
</feature>
<protein>
    <submittedName>
        <fullName evidence="2">Uncharacterized protein</fullName>
    </submittedName>
</protein>
<organism evidence="2 3">
    <name type="scientific">Sphaerisporangium flaviroseum</name>
    <dbReference type="NCBI Taxonomy" id="509199"/>
    <lineage>
        <taxon>Bacteria</taxon>
        <taxon>Bacillati</taxon>
        <taxon>Actinomycetota</taxon>
        <taxon>Actinomycetes</taxon>
        <taxon>Streptosporangiales</taxon>
        <taxon>Streptosporangiaceae</taxon>
        <taxon>Sphaerisporangium</taxon>
    </lineage>
</organism>
<evidence type="ECO:0000313" key="3">
    <source>
        <dbReference type="Proteomes" id="UP001500888"/>
    </source>
</evidence>
<feature type="region of interest" description="Disordered" evidence="1">
    <location>
        <begin position="1"/>
        <end position="37"/>
    </location>
</feature>
<accession>A0ABP7JCT6</accession>
<proteinExistence type="predicted"/>
<name>A0ABP7JCT6_9ACTN</name>
<sequence>MLDLNGDRPPGARWRSTAPAATPGADGPPTGGQAVDQDRRMIAYGAEPAVGAHHPQVKVLFYVPVASQVVQARSSA</sequence>
<dbReference type="Proteomes" id="UP001500888">
    <property type="component" value="Unassembled WGS sequence"/>
</dbReference>
<keyword evidence="3" id="KW-1185">Reference proteome</keyword>